<accession>A0AA86QRB9</accession>
<sequence>MQSAHGHIQNQLKIMRNQPKFAKLSELELIGKIEQSFWNKLAKIEKKTKEELIQYATGTIEIDPLATKKKAAAQQEQEKNEAPTQANSIQVVAKVAPVQIDANNQIKEKPVSSICEKVKISFTVNDRYVHDIQRILSEVYDVVDLQVLK</sequence>
<dbReference type="EMBL" id="CAXDID020000112">
    <property type="protein sequence ID" value="CAL6029764.1"/>
    <property type="molecule type" value="Genomic_DNA"/>
</dbReference>
<comment type="caution">
    <text evidence="2">The sequence shown here is derived from an EMBL/GenBank/DDBJ whole genome shotgun (WGS) entry which is preliminary data.</text>
</comment>
<evidence type="ECO:0000313" key="4">
    <source>
        <dbReference type="Proteomes" id="UP001642409"/>
    </source>
</evidence>
<reference evidence="3 4" key="2">
    <citation type="submission" date="2024-07" db="EMBL/GenBank/DDBJ databases">
        <authorList>
            <person name="Akdeniz Z."/>
        </authorList>
    </citation>
    <scope>NUCLEOTIDE SEQUENCE [LARGE SCALE GENOMIC DNA]</scope>
</reference>
<proteinExistence type="predicted"/>
<feature type="region of interest" description="Disordered" evidence="1">
    <location>
        <begin position="67"/>
        <end position="86"/>
    </location>
</feature>
<evidence type="ECO:0000313" key="3">
    <source>
        <dbReference type="EMBL" id="CAL6029764.1"/>
    </source>
</evidence>
<evidence type="ECO:0000313" key="2">
    <source>
        <dbReference type="EMBL" id="CAI9959177.1"/>
    </source>
</evidence>
<protein>
    <submittedName>
        <fullName evidence="3">Hypothetical_protein</fullName>
    </submittedName>
</protein>
<dbReference type="EMBL" id="CATOUU010000916">
    <property type="protein sequence ID" value="CAI9959177.1"/>
    <property type="molecule type" value="Genomic_DNA"/>
</dbReference>
<dbReference type="Proteomes" id="UP001642409">
    <property type="component" value="Unassembled WGS sequence"/>
</dbReference>
<evidence type="ECO:0000256" key="1">
    <source>
        <dbReference type="SAM" id="MobiDB-lite"/>
    </source>
</evidence>
<gene>
    <name evidence="3" type="ORF">HINF_LOCUS32641</name>
    <name evidence="2" type="ORF">HINF_LOCUS46822</name>
</gene>
<name>A0AA86QRB9_9EUKA</name>
<dbReference type="AlphaFoldDB" id="A0AA86QRB9"/>
<keyword evidence="4" id="KW-1185">Reference proteome</keyword>
<organism evidence="2">
    <name type="scientific">Hexamita inflata</name>
    <dbReference type="NCBI Taxonomy" id="28002"/>
    <lineage>
        <taxon>Eukaryota</taxon>
        <taxon>Metamonada</taxon>
        <taxon>Diplomonadida</taxon>
        <taxon>Hexamitidae</taxon>
        <taxon>Hexamitinae</taxon>
        <taxon>Hexamita</taxon>
    </lineage>
</organism>
<reference evidence="2" key="1">
    <citation type="submission" date="2023-06" db="EMBL/GenBank/DDBJ databases">
        <authorList>
            <person name="Kurt Z."/>
        </authorList>
    </citation>
    <scope>NUCLEOTIDE SEQUENCE</scope>
</reference>